<organism evidence="1 2">
    <name type="scientific">Pedobacter alluvionis</name>
    <dbReference type="NCBI Taxonomy" id="475253"/>
    <lineage>
        <taxon>Bacteria</taxon>
        <taxon>Pseudomonadati</taxon>
        <taxon>Bacteroidota</taxon>
        <taxon>Sphingobacteriia</taxon>
        <taxon>Sphingobacteriales</taxon>
        <taxon>Sphingobacteriaceae</taxon>
        <taxon>Pedobacter</taxon>
    </lineage>
</organism>
<name>A0A497Y053_9SPHI</name>
<accession>A0A497Y053</accession>
<proteinExistence type="predicted"/>
<evidence type="ECO:0000313" key="2">
    <source>
        <dbReference type="Proteomes" id="UP000273898"/>
    </source>
</evidence>
<sequence>MTYSLSVEIPFYQDSSEFLCVNFKRNYSDFKKLKDKAQTDLCVFLQGQVELKEMNINVLKALPVLCWRISGVSFKILSKR</sequence>
<comment type="caution">
    <text evidence="1">The sequence shown here is derived from an EMBL/GenBank/DDBJ whole genome shotgun (WGS) entry which is preliminary data.</text>
</comment>
<dbReference type="AlphaFoldDB" id="A0A497Y053"/>
<reference evidence="1 2" key="1">
    <citation type="submission" date="2018-10" db="EMBL/GenBank/DDBJ databases">
        <title>Genomic Encyclopedia of Archaeal and Bacterial Type Strains, Phase II (KMG-II): from individual species to whole genera.</title>
        <authorList>
            <person name="Goeker M."/>
        </authorList>
    </citation>
    <scope>NUCLEOTIDE SEQUENCE [LARGE SCALE GENOMIC DNA]</scope>
    <source>
        <strain evidence="1 2">DSM 19624</strain>
    </source>
</reference>
<gene>
    <name evidence="1" type="ORF">BCL90_3436</name>
</gene>
<dbReference type="Proteomes" id="UP000273898">
    <property type="component" value="Unassembled WGS sequence"/>
</dbReference>
<evidence type="ECO:0000313" key="1">
    <source>
        <dbReference type="EMBL" id="RLJ75089.1"/>
    </source>
</evidence>
<dbReference type="EMBL" id="RCCK01000012">
    <property type="protein sequence ID" value="RLJ75089.1"/>
    <property type="molecule type" value="Genomic_DNA"/>
</dbReference>
<protein>
    <submittedName>
        <fullName evidence="1">Uncharacterized protein</fullName>
    </submittedName>
</protein>